<dbReference type="RefSeq" id="WP_257500036.1">
    <property type="nucleotide sequence ID" value="NZ_CP102382.1"/>
</dbReference>
<protein>
    <submittedName>
        <fullName evidence="2">DUF6252 family protein</fullName>
    </submittedName>
</protein>
<dbReference type="InterPro" id="IPR046219">
    <property type="entry name" value="DUF6252"/>
</dbReference>
<dbReference type="Proteomes" id="UP001317001">
    <property type="component" value="Chromosome"/>
</dbReference>
<dbReference type="PROSITE" id="PS51257">
    <property type="entry name" value="PROKAR_LIPOPROTEIN"/>
    <property type="match status" value="1"/>
</dbReference>
<feature type="chain" id="PRO_5047508872" evidence="1">
    <location>
        <begin position="19"/>
        <end position="196"/>
    </location>
</feature>
<reference evidence="2 3" key="1">
    <citation type="submission" date="2022-08" db="EMBL/GenBank/DDBJ databases">
        <title>Myroides zhujiangensis sp. nov., a novel bacterium isolated from sediment in the Pearl River Estuary.</title>
        <authorList>
            <person name="Cui L."/>
        </authorList>
    </citation>
    <scope>NUCLEOTIDE SEQUENCE [LARGE SCALE GENOMIC DNA]</scope>
    <source>
        <strain evidence="2 3">SCSIO 72103</strain>
    </source>
</reference>
<proteinExistence type="predicted"/>
<evidence type="ECO:0000256" key="1">
    <source>
        <dbReference type="SAM" id="SignalP"/>
    </source>
</evidence>
<name>A0ABY5NU77_9FLAO</name>
<evidence type="ECO:0000313" key="3">
    <source>
        <dbReference type="Proteomes" id="UP001317001"/>
    </source>
</evidence>
<organism evidence="2 3">
    <name type="scientific">Paenimyroides aestuarii</name>
    <dbReference type="NCBI Taxonomy" id="2968490"/>
    <lineage>
        <taxon>Bacteria</taxon>
        <taxon>Pseudomonadati</taxon>
        <taxon>Bacteroidota</taxon>
        <taxon>Flavobacteriia</taxon>
        <taxon>Flavobacteriales</taxon>
        <taxon>Flavobacteriaceae</taxon>
        <taxon>Paenimyroides</taxon>
    </lineage>
</organism>
<sequence length="196" mass="21723">MKKIFLLFAVAILMIACNKDDEAPQPTPEPTEIEKLPPATQTGANKVGCLLNGKAFLPSGTNPTGGNPNPYCAYYHDNFVLAFSIVKNENNTSMLGSETIALYNSDIILEEGRTYLLKVSASNHSAVYTHYNNIVNPDSYETTENHTGELHITKLDKEKNIISGTFWFDAVNEQGKKVEIRDGRFDMVFEGWAGKV</sequence>
<accession>A0ABY5NU77</accession>
<keyword evidence="3" id="KW-1185">Reference proteome</keyword>
<keyword evidence="1" id="KW-0732">Signal</keyword>
<evidence type="ECO:0000313" key="2">
    <source>
        <dbReference type="EMBL" id="UUV22119.1"/>
    </source>
</evidence>
<gene>
    <name evidence="2" type="ORF">NPX36_03480</name>
</gene>
<dbReference type="Pfam" id="PF19765">
    <property type="entry name" value="DUF6252"/>
    <property type="match status" value="1"/>
</dbReference>
<feature type="signal peptide" evidence="1">
    <location>
        <begin position="1"/>
        <end position="18"/>
    </location>
</feature>
<dbReference type="EMBL" id="CP102382">
    <property type="protein sequence ID" value="UUV22119.1"/>
    <property type="molecule type" value="Genomic_DNA"/>
</dbReference>